<dbReference type="GeneID" id="6010447"/>
<dbReference type="CDD" id="cd11041">
    <property type="entry name" value="CYP503A1-like"/>
    <property type="match status" value="1"/>
</dbReference>
<dbReference type="InterPro" id="IPR001128">
    <property type="entry name" value="Cyt_P450"/>
</dbReference>
<dbReference type="PRINTS" id="PR00465">
    <property type="entry name" value="EP450IV"/>
</dbReference>
<dbReference type="Gene3D" id="1.10.630.10">
    <property type="entry name" value="Cytochrome P450"/>
    <property type="match status" value="1"/>
</dbReference>
<accession>A8NI96</accession>
<dbReference type="GO" id="GO:0016705">
    <property type="term" value="F:oxidoreductase activity, acting on paired donors, with incorporation or reduction of molecular oxygen"/>
    <property type="evidence" value="ECO:0007669"/>
    <property type="project" value="InterPro"/>
</dbReference>
<evidence type="ECO:0000256" key="2">
    <source>
        <dbReference type="ARBA" id="ARBA00010617"/>
    </source>
</evidence>
<keyword evidence="6" id="KW-0349">Heme</keyword>
<dbReference type="InParanoid" id="A8NI96"/>
<dbReference type="EMBL" id="AACS02000010">
    <property type="protein sequence ID" value="EAU87973.1"/>
    <property type="molecule type" value="Genomic_DNA"/>
</dbReference>
<dbReference type="GO" id="GO:0004497">
    <property type="term" value="F:monooxygenase activity"/>
    <property type="evidence" value="ECO:0007669"/>
    <property type="project" value="InterPro"/>
</dbReference>
<gene>
    <name evidence="8" type="ORF">CC1G_01620</name>
</gene>
<keyword evidence="7" id="KW-1133">Transmembrane helix</keyword>
<dbReference type="KEGG" id="cci:CC1G_01620"/>
<keyword evidence="3 6" id="KW-0479">Metal-binding</keyword>
<evidence type="ECO:0000256" key="3">
    <source>
        <dbReference type="ARBA" id="ARBA00022723"/>
    </source>
</evidence>
<dbReference type="SUPFAM" id="SSF48264">
    <property type="entry name" value="Cytochrome P450"/>
    <property type="match status" value="1"/>
</dbReference>
<keyword evidence="5 6" id="KW-0408">Iron</keyword>
<evidence type="ECO:0000313" key="9">
    <source>
        <dbReference type="Proteomes" id="UP000001861"/>
    </source>
</evidence>
<keyword evidence="9" id="KW-1185">Reference proteome</keyword>
<feature type="binding site" description="axial binding residue" evidence="6">
    <location>
        <position position="459"/>
    </location>
    <ligand>
        <name>heme</name>
        <dbReference type="ChEBI" id="CHEBI:30413"/>
    </ligand>
    <ligandPart>
        <name>Fe</name>
        <dbReference type="ChEBI" id="CHEBI:18248"/>
    </ligandPart>
</feature>
<name>A8NI96_COPC7</name>
<proteinExistence type="inferred from homology"/>
<evidence type="ECO:0000256" key="6">
    <source>
        <dbReference type="PIRSR" id="PIRSR602403-1"/>
    </source>
</evidence>
<reference evidence="8 9" key="1">
    <citation type="journal article" date="2010" name="Proc. Natl. Acad. Sci. U.S.A.">
        <title>Insights into evolution of multicellular fungi from the assembled chromosomes of the mushroom Coprinopsis cinerea (Coprinus cinereus).</title>
        <authorList>
            <person name="Stajich J.E."/>
            <person name="Wilke S.K."/>
            <person name="Ahren D."/>
            <person name="Au C.H."/>
            <person name="Birren B.W."/>
            <person name="Borodovsky M."/>
            <person name="Burns C."/>
            <person name="Canback B."/>
            <person name="Casselton L.A."/>
            <person name="Cheng C.K."/>
            <person name="Deng J."/>
            <person name="Dietrich F.S."/>
            <person name="Fargo D.C."/>
            <person name="Farman M.L."/>
            <person name="Gathman A.C."/>
            <person name="Goldberg J."/>
            <person name="Guigo R."/>
            <person name="Hoegger P.J."/>
            <person name="Hooker J.B."/>
            <person name="Huggins A."/>
            <person name="James T.Y."/>
            <person name="Kamada T."/>
            <person name="Kilaru S."/>
            <person name="Kodira C."/>
            <person name="Kues U."/>
            <person name="Kupfer D."/>
            <person name="Kwan H.S."/>
            <person name="Lomsadze A."/>
            <person name="Li W."/>
            <person name="Lilly W.W."/>
            <person name="Ma L.J."/>
            <person name="Mackey A.J."/>
            <person name="Manning G."/>
            <person name="Martin F."/>
            <person name="Muraguchi H."/>
            <person name="Natvig D.O."/>
            <person name="Palmerini H."/>
            <person name="Ramesh M.A."/>
            <person name="Rehmeyer C.J."/>
            <person name="Roe B.A."/>
            <person name="Shenoy N."/>
            <person name="Stanke M."/>
            <person name="Ter-Hovhannisyan V."/>
            <person name="Tunlid A."/>
            <person name="Velagapudi R."/>
            <person name="Vision T.J."/>
            <person name="Zeng Q."/>
            <person name="Zolan M.E."/>
            <person name="Pukkila P.J."/>
        </authorList>
    </citation>
    <scope>NUCLEOTIDE SEQUENCE [LARGE SCALE GENOMIC DNA]</scope>
    <source>
        <strain evidence="9">Okayama-7 / 130 / ATCC MYA-4618 / FGSC 9003</strain>
    </source>
</reference>
<dbReference type="eggNOG" id="KOG0158">
    <property type="taxonomic scope" value="Eukaryota"/>
</dbReference>
<evidence type="ECO:0000313" key="8">
    <source>
        <dbReference type="EMBL" id="EAU87973.1"/>
    </source>
</evidence>
<dbReference type="STRING" id="240176.A8NI96"/>
<comment type="cofactor">
    <cofactor evidence="1 6">
        <name>heme</name>
        <dbReference type="ChEBI" id="CHEBI:30413"/>
    </cofactor>
</comment>
<keyword evidence="7" id="KW-0812">Transmembrane</keyword>
<dbReference type="RefSeq" id="XP_001833943.1">
    <property type="nucleotide sequence ID" value="XM_001833891.1"/>
</dbReference>
<comment type="caution">
    <text evidence="8">The sequence shown here is derived from an EMBL/GenBank/DDBJ whole genome shotgun (WGS) entry which is preliminary data.</text>
</comment>
<dbReference type="GO" id="GO:0005506">
    <property type="term" value="F:iron ion binding"/>
    <property type="evidence" value="ECO:0007669"/>
    <property type="project" value="InterPro"/>
</dbReference>
<dbReference type="AlphaFoldDB" id="A8NI96"/>
<evidence type="ECO:0000256" key="4">
    <source>
        <dbReference type="ARBA" id="ARBA00023002"/>
    </source>
</evidence>
<comment type="similarity">
    <text evidence="2">Belongs to the cytochrome P450 family.</text>
</comment>
<dbReference type="GO" id="GO:0020037">
    <property type="term" value="F:heme binding"/>
    <property type="evidence" value="ECO:0007669"/>
    <property type="project" value="InterPro"/>
</dbReference>
<sequence length="516" mass="58233">MSLSLPFSYTTLLGTGAGIWVAYLWLLFTTAKRKVQHIPTIGPDGFITSYISAWRYEFGKGRKMIQEGYDKYPGGVFKVPTLTTRNGWLIVANGTKLTEDIRKATDDQLSFGDASFELFQTDHLLGAGKSISDRQTPYHVSVVRGALTKGFSSRMEEIRDEFVQAVSDVMSIGTEWSSFKVHKSLLPIISRTTNRFFVGLPLCRNEEFCRIQESLTVHLVAAGTFLNLLPAPFRPIVGKLITKFPSANRKIEKHLAPLFQERMEMDAKHGRKWEGRPADVISWLLDAAPDHRRNLEDLSGRVIALNIAAIHTTSVVLCNTLFELAARQEYFAPLRSEVEDAINTYGWTKEATTKMRKVDSFIRESSRVTGITAVSMIRNSRSDFTFSNGVVVPAGFRVAVPADATHRDPQYYEDPHTFKGFRFVDESEDSEGFNLDSLRNQMVALDTTFLLFGNGRSACPGRFFAVAEIKAMLAHLLMNYDFKLPNDSREPPTPHWLGHTRLPNESAEILFRKRKE</sequence>
<dbReference type="InterPro" id="IPR036396">
    <property type="entry name" value="Cyt_P450_sf"/>
</dbReference>
<dbReference type="OrthoDB" id="1844152at2759"/>
<dbReference type="PANTHER" id="PTHR46206">
    <property type="entry name" value="CYTOCHROME P450"/>
    <property type="match status" value="1"/>
</dbReference>
<evidence type="ECO:0000256" key="5">
    <source>
        <dbReference type="ARBA" id="ARBA00023004"/>
    </source>
</evidence>
<keyword evidence="4" id="KW-0560">Oxidoreductase</keyword>
<evidence type="ECO:0000256" key="1">
    <source>
        <dbReference type="ARBA" id="ARBA00001971"/>
    </source>
</evidence>
<feature type="transmembrane region" description="Helical" evidence="7">
    <location>
        <begin position="6"/>
        <end position="28"/>
    </location>
</feature>
<protein>
    <submittedName>
        <fullName evidence="8">Cytochrome P450</fullName>
    </submittedName>
</protein>
<dbReference type="OMA" id="RMTTMVS"/>
<evidence type="ECO:0000256" key="7">
    <source>
        <dbReference type="SAM" id="Phobius"/>
    </source>
</evidence>
<dbReference type="InterPro" id="IPR002403">
    <property type="entry name" value="Cyt_P450_E_grp-IV"/>
</dbReference>
<dbReference type="Proteomes" id="UP000001861">
    <property type="component" value="Unassembled WGS sequence"/>
</dbReference>
<dbReference type="Pfam" id="PF00067">
    <property type="entry name" value="p450"/>
    <property type="match status" value="1"/>
</dbReference>
<organism evidence="8 9">
    <name type="scientific">Coprinopsis cinerea (strain Okayama-7 / 130 / ATCC MYA-4618 / FGSC 9003)</name>
    <name type="common">Inky cap fungus</name>
    <name type="synonym">Hormographiella aspergillata</name>
    <dbReference type="NCBI Taxonomy" id="240176"/>
    <lineage>
        <taxon>Eukaryota</taxon>
        <taxon>Fungi</taxon>
        <taxon>Dikarya</taxon>
        <taxon>Basidiomycota</taxon>
        <taxon>Agaricomycotina</taxon>
        <taxon>Agaricomycetes</taxon>
        <taxon>Agaricomycetidae</taxon>
        <taxon>Agaricales</taxon>
        <taxon>Agaricineae</taxon>
        <taxon>Psathyrellaceae</taxon>
        <taxon>Coprinopsis</taxon>
    </lineage>
</organism>
<dbReference type="VEuPathDB" id="FungiDB:CC1G_01620"/>
<keyword evidence="7" id="KW-0472">Membrane</keyword>